<evidence type="ECO:0000313" key="7">
    <source>
        <dbReference type="Proteomes" id="UP000010797"/>
    </source>
</evidence>
<organism evidence="6 7">
    <name type="scientific">Desulfitobacterium dichloroeliminans (strain LMG P-21439 / DCA1)</name>
    <dbReference type="NCBI Taxonomy" id="871963"/>
    <lineage>
        <taxon>Bacteria</taxon>
        <taxon>Bacillati</taxon>
        <taxon>Bacillota</taxon>
        <taxon>Clostridia</taxon>
        <taxon>Eubacteriales</taxon>
        <taxon>Desulfitobacteriaceae</taxon>
        <taxon>Desulfitobacterium</taxon>
    </lineage>
</organism>
<evidence type="ECO:0000259" key="4">
    <source>
        <dbReference type="PROSITE" id="PS50042"/>
    </source>
</evidence>
<dbReference type="InterPro" id="IPR012318">
    <property type="entry name" value="HTH_CRP"/>
</dbReference>
<dbReference type="SUPFAM" id="SSF51206">
    <property type="entry name" value="cAMP-binding domain-like"/>
    <property type="match status" value="1"/>
</dbReference>
<dbReference type="PROSITE" id="PS50042">
    <property type="entry name" value="CNMP_BINDING_3"/>
    <property type="match status" value="1"/>
</dbReference>
<dbReference type="InterPro" id="IPR050397">
    <property type="entry name" value="Env_Response_Regulators"/>
</dbReference>
<dbReference type="CDD" id="cd00038">
    <property type="entry name" value="CAP_ED"/>
    <property type="match status" value="1"/>
</dbReference>
<dbReference type="GO" id="GO:0005829">
    <property type="term" value="C:cytosol"/>
    <property type="evidence" value="ECO:0007669"/>
    <property type="project" value="TreeGrafter"/>
</dbReference>
<dbReference type="EMBL" id="CP003344">
    <property type="protein sequence ID" value="AGA70649.1"/>
    <property type="molecule type" value="Genomic_DNA"/>
</dbReference>
<dbReference type="STRING" id="871963.Desdi_3255"/>
<dbReference type="SMART" id="SM00419">
    <property type="entry name" value="HTH_CRP"/>
    <property type="match status" value="1"/>
</dbReference>
<accession>L0FA14</accession>
<dbReference type="AlphaFoldDB" id="L0FA14"/>
<dbReference type="RefSeq" id="WP_015263608.1">
    <property type="nucleotide sequence ID" value="NC_019903.1"/>
</dbReference>
<keyword evidence="7" id="KW-1185">Reference proteome</keyword>
<keyword evidence="1" id="KW-0805">Transcription regulation</keyword>
<dbReference type="PANTHER" id="PTHR24567">
    <property type="entry name" value="CRP FAMILY TRANSCRIPTIONAL REGULATORY PROTEIN"/>
    <property type="match status" value="1"/>
</dbReference>
<dbReference type="SMART" id="SM00100">
    <property type="entry name" value="cNMP"/>
    <property type="match status" value="1"/>
</dbReference>
<dbReference type="HOGENOM" id="CLU_075053_4_1_9"/>
<dbReference type="Proteomes" id="UP000010797">
    <property type="component" value="Chromosome"/>
</dbReference>
<dbReference type="Pfam" id="PF13545">
    <property type="entry name" value="HTH_Crp_2"/>
    <property type="match status" value="1"/>
</dbReference>
<dbReference type="SUPFAM" id="SSF46785">
    <property type="entry name" value="Winged helix' DNA-binding domain"/>
    <property type="match status" value="1"/>
</dbReference>
<evidence type="ECO:0000256" key="1">
    <source>
        <dbReference type="ARBA" id="ARBA00023015"/>
    </source>
</evidence>
<dbReference type="InterPro" id="IPR000595">
    <property type="entry name" value="cNMP-bd_dom"/>
</dbReference>
<dbReference type="Gene3D" id="2.60.120.10">
    <property type="entry name" value="Jelly Rolls"/>
    <property type="match status" value="1"/>
</dbReference>
<evidence type="ECO:0000259" key="5">
    <source>
        <dbReference type="PROSITE" id="PS51063"/>
    </source>
</evidence>
<keyword evidence="2" id="KW-0238">DNA-binding</keyword>
<name>L0FA14_DESDL</name>
<sequence length="226" mass="26061">MNEIIIHQYSTAISGINFFSFFSLDDLNELIVSSNYAVSEYDKGQIIHLHNELCQSVDIVLDGQVSVQKIEENGNILIINTFLKGDIIGANLLFSSRNYYPMTIFASTKATILHLRKERIIDICQNDIRFLTYLIKTISDTTSILVDKIDMIALKTIRRRIMDFLKYEYLIQKNTRINLTMSKKNLAEKLGIQRSSLSRELNKMREDGLLEFDAKTITITDLSMFE</sequence>
<reference evidence="7" key="1">
    <citation type="submission" date="2012-02" db="EMBL/GenBank/DDBJ databases">
        <title>Complete sequence of Desulfitobacterium dichloroeliminans LMG P-21439.</title>
        <authorList>
            <person name="Lucas S."/>
            <person name="Han J."/>
            <person name="Lapidus A."/>
            <person name="Cheng J.-F."/>
            <person name="Goodwin L."/>
            <person name="Pitluck S."/>
            <person name="Peters L."/>
            <person name="Ovchinnikova G."/>
            <person name="Teshima H."/>
            <person name="Detter J.C."/>
            <person name="Han C."/>
            <person name="Tapia R."/>
            <person name="Land M."/>
            <person name="Hauser L."/>
            <person name="Kyrpides N."/>
            <person name="Ivanova N."/>
            <person name="Pagani I."/>
            <person name="Kruse T."/>
            <person name="de Vos W.M."/>
            <person name="Boon N."/>
            <person name="Smidt H."/>
            <person name="Woyke T."/>
        </authorList>
    </citation>
    <scope>NUCLEOTIDE SEQUENCE [LARGE SCALE GENOMIC DNA]</scope>
    <source>
        <strain evidence="7">LMG P-21439 / DCA1</strain>
    </source>
</reference>
<dbReference type="InterPro" id="IPR014710">
    <property type="entry name" value="RmlC-like_jellyroll"/>
</dbReference>
<dbReference type="InterPro" id="IPR018490">
    <property type="entry name" value="cNMP-bd_dom_sf"/>
</dbReference>
<protein>
    <submittedName>
        <fullName evidence="6">cAMP-binding protein</fullName>
    </submittedName>
</protein>
<feature type="domain" description="HTH crp-type" evidence="5">
    <location>
        <begin position="155"/>
        <end position="223"/>
    </location>
</feature>
<proteinExistence type="predicted"/>
<evidence type="ECO:0000256" key="3">
    <source>
        <dbReference type="ARBA" id="ARBA00023163"/>
    </source>
</evidence>
<evidence type="ECO:0000256" key="2">
    <source>
        <dbReference type="ARBA" id="ARBA00023125"/>
    </source>
</evidence>
<dbReference type="InterPro" id="IPR036390">
    <property type="entry name" value="WH_DNA-bd_sf"/>
</dbReference>
<gene>
    <name evidence="6" type="ordered locus">Desdi_3255</name>
</gene>
<dbReference type="GO" id="GO:0003700">
    <property type="term" value="F:DNA-binding transcription factor activity"/>
    <property type="evidence" value="ECO:0007669"/>
    <property type="project" value="TreeGrafter"/>
</dbReference>
<feature type="domain" description="Cyclic nucleotide-binding" evidence="4">
    <location>
        <begin position="20"/>
        <end position="123"/>
    </location>
</feature>
<dbReference type="PROSITE" id="PS51063">
    <property type="entry name" value="HTH_CRP_2"/>
    <property type="match status" value="1"/>
</dbReference>
<dbReference type="eggNOG" id="COG0664">
    <property type="taxonomic scope" value="Bacteria"/>
</dbReference>
<evidence type="ECO:0000313" key="6">
    <source>
        <dbReference type="EMBL" id="AGA70649.1"/>
    </source>
</evidence>
<dbReference type="KEGG" id="ddl:Desdi_3255"/>
<keyword evidence="3" id="KW-0804">Transcription</keyword>
<dbReference type="PANTHER" id="PTHR24567:SF58">
    <property type="entry name" value="CYCLIC AMP-BINDING REGULATORY PROTEIN"/>
    <property type="match status" value="1"/>
</dbReference>
<dbReference type="Pfam" id="PF00027">
    <property type="entry name" value="cNMP_binding"/>
    <property type="match status" value="1"/>
</dbReference>
<dbReference type="GO" id="GO:0003677">
    <property type="term" value="F:DNA binding"/>
    <property type="evidence" value="ECO:0007669"/>
    <property type="project" value="UniProtKB-KW"/>
</dbReference>